<evidence type="ECO:0000259" key="8">
    <source>
        <dbReference type="PROSITE" id="PS50928"/>
    </source>
</evidence>
<keyword evidence="6 7" id="KW-0472">Membrane</keyword>
<keyword evidence="2 7" id="KW-0813">Transport</keyword>
<reference evidence="9 10" key="1">
    <citation type="submission" date="2018-06" db="EMBL/GenBank/DDBJ databases">
        <title>Paenibacillus montanisoli sp. nov., isolated from mountain area soil.</title>
        <authorList>
            <person name="Wu M."/>
        </authorList>
    </citation>
    <scope>NUCLEOTIDE SEQUENCE [LARGE SCALE GENOMIC DNA]</scope>
    <source>
        <strain evidence="9 10">RA17</strain>
    </source>
</reference>
<comment type="similarity">
    <text evidence="7">Belongs to the binding-protein-dependent transport system permease family.</text>
</comment>
<dbReference type="RefSeq" id="WP_112880316.1">
    <property type="nucleotide sequence ID" value="NZ_QLUW01000001.1"/>
</dbReference>
<comment type="caution">
    <text evidence="9">The sequence shown here is derived from an EMBL/GenBank/DDBJ whole genome shotgun (WGS) entry which is preliminary data.</text>
</comment>
<dbReference type="Proteomes" id="UP000249260">
    <property type="component" value="Unassembled WGS sequence"/>
</dbReference>
<proteinExistence type="inferred from homology"/>
<evidence type="ECO:0000256" key="2">
    <source>
        <dbReference type="ARBA" id="ARBA00022448"/>
    </source>
</evidence>
<dbReference type="InterPro" id="IPR000515">
    <property type="entry name" value="MetI-like"/>
</dbReference>
<dbReference type="OrthoDB" id="9785836at2"/>
<evidence type="ECO:0000256" key="4">
    <source>
        <dbReference type="ARBA" id="ARBA00022692"/>
    </source>
</evidence>
<feature type="transmembrane region" description="Helical" evidence="7">
    <location>
        <begin position="237"/>
        <end position="258"/>
    </location>
</feature>
<sequence length="324" mass="36951">MAYIDSEAAVKEVSVLTPKPVRKQARLLRYIWFNRYLYLMLVPALLYYLIFHYIPMYGAVVAFKDFSITKGILGSEWAGFKHFEYLFSQDKFWQVIENTVVISLYRLVFGFPAPIIAALLLNEVRVRLFKQTVQTVIYLPHFISWVILGGILINLLSTDSGVVNNVIKLFGGTPIGFLSDESYFRSMLVFSMIWKEFGWNTIIYMAALAGISPHLYEAAVIDGANRFQRLLHLTIPLIRSTIVLILILRLGGIMEAGFEQIFVLYHPGVYRVSDIIDTYVYRIGLAEGRFSLAAAVGLFKSLINFALLVLANWLSRRMGEQGVY</sequence>
<feature type="transmembrane region" description="Helical" evidence="7">
    <location>
        <begin position="290"/>
        <end position="314"/>
    </location>
</feature>
<dbReference type="InterPro" id="IPR035906">
    <property type="entry name" value="MetI-like_sf"/>
</dbReference>
<feature type="transmembrane region" description="Helical" evidence="7">
    <location>
        <begin position="36"/>
        <end position="54"/>
    </location>
</feature>
<dbReference type="EMBL" id="QLUW01000001">
    <property type="protein sequence ID" value="RAP77202.1"/>
    <property type="molecule type" value="Genomic_DNA"/>
</dbReference>
<dbReference type="GO" id="GO:0055085">
    <property type="term" value="P:transmembrane transport"/>
    <property type="evidence" value="ECO:0007669"/>
    <property type="project" value="InterPro"/>
</dbReference>
<feature type="transmembrane region" description="Helical" evidence="7">
    <location>
        <begin position="104"/>
        <end position="124"/>
    </location>
</feature>
<evidence type="ECO:0000256" key="6">
    <source>
        <dbReference type="ARBA" id="ARBA00023136"/>
    </source>
</evidence>
<feature type="transmembrane region" description="Helical" evidence="7">
    <location>
        <begin position="136"/>
        <end position="156"/>
    </location>
</feature>
<dbReference type="CDD" id="cd06261">
    <property type="entry name" value="TM_PBP2"/>
    <property type="match status" value="1"/>
</dbReference>
<evidence type="ECO:0000256" key="7">
    <source>
        <dbReference type="RuleBase" id="RU363032"/>
    </source>
</evidence>
<dbReference type="GO" id="GO:0005886">
    <property type="term" value="C:plasma membrane"/>
    <property type="evidence" value="ECO:0007669"/>
    <property type="project" value="UniProtKB-SubCell"/>
</dbReference>
<dbReference type="Gene3D" id="1.10.3720.10">
    <property type="entry name" value="MetI-like"/>
    <property type="match status" value="1"/>
</dbReference>
<evidence type="ECO:0000313" key="9">
    <source>
        <dbReference type="EMBL" id="RAP77202.1"/>
    </source>
</evidence>
<name>A0A328U551_9BACL</name>
<keyword evidence="5 7" id="KW-1133">Transmembrane helix</keyword>
<keyword evidence="3" id="KW-1003">Cell membrane</keyword>
<feature type="transmembrane region" description="Helical" evidence="7">
    <location>
        <begin position="197"/>
        <end position="216"/>
    </location>
</feature>
<evidence type="ECO:0000313" key="10">
    <source>
        <dbReference type="Proteomes" id="UP000249260"/>
    </source>
</evidence>
<dbReference type="PANTHER" id="PTHR43227">
    <property type="entry name" value="BLL4140 PROTEIN"/>
    <property type="match status" value="1"/>
</dbReference>
<dbReference type="Pfam" id="PF00528">
    <property type="entry name" value="BPD_transp_1"/>
    <property type="match status" value="1"/>
</dbReference>
<keyword evidence="4 7" id="KW-0812">Transmembrane</keyword>
<keyword evidence="10" id="KW-1185">Reference proteome</keyword>
<dbReference type="PANTHER" id="PTHR43227:SF11">
    <property type="entry name" value="BLL4140 PROTEIN"/>
    <property type="match status" value="1"/>
</dbReference>
<comment type="subcellular location">
    <subcellularLocation>
        <location evidence="1 7">Cell membrane</location>
        <topology evidence="1 7">Multi-pass membrane protein</topology>
    </subcellularLocation>
</comment>
<dbReference type="PROSITE" id="PS50928">
    <property type="entry name" value="ABC_TM1"/>
    <property type="match status" value="1"/>
</dbReference>
<gene>
    <name evidence="9" type="ORF">DL346_01490</name>
</gene>
<dbReference type="AlphaFoldDB" id="A0A328U551"/>
<protein>
    <submittedName>
        <fullName evidence="9">Sugar ABC transporter permease</fullName>
    </submittedName>
</protein>
<evidence type="ECO:0000256" key="5">
    <source>
        <dbReference type="ARBA" id="ARBA00022989"/>
    </source>
</evidence>
<organism evidence="9 10">
    <name type="scientific">Paenibacillus montanisoli</name>
    <dbReference type="NCBI Taxonomy" id="2081970"/>
    <lineage>
        <taxon>Bacteria</taxon>
        <taxon>Bacillati</taxon>
        <taxon>Bacillota</taxon>
        <taxon>Bacilli</taxon>
        <taxon>Bacillales</taxon>
        <taxon>Paenibacillaceae</taxon>
        <taxon>Paenibacillus</taxon>
    </lineage>
</organism>
<evidence type="ECO:0000256" key="3">
    <source>
        <dbReference type="ARBA" id="ARBA00022475"/>
    </source>
</evidence>
<evidence type="ECO:0000256" key="1">
    <source>
        <dbReference type="ARBA" id="ARBA00004651"/>
    </source>
</evidence>
<dbReference type="InterPro" id="IPR050809">
    <property type="entry name" value="UgpAE/MalFG_permease"/>
</dbReference>
<feature type="domain" description="ABC transmembrane type-1" evidence="8">
    <location>
        <begin position="96"/>
        <end position="311"/>
    </location>
</feature>
<accession>A0A328U551</accession>
<dbReference type="SUPFAM" id="SSF161098">
    <property type="entry name" value="MetI-like"/>
    <property type="match status" value="1"/>
</dbReference>